<keyword evidence="4" id="KW-1185">Reference proteome</keyword>
<evidence type="ECO:0000313" key="3">
    <source>
        <dbReference type="EMBL" id="MBL1111955.1"/>
    </source>
</evidence>
<keyword evidence="1" id="KW-0560">Oxidoreductase</keyword>
<proteinExistence type="predicted"/>
<name>A0ABS1PIW8_9ACTN</name>
<dbReference type="Gene3D" id="3.30.9.10">
    <property type="entry name" value="D-Amino Acid Oxidase, subunit A, domain 2"/>
    <property type="match status" value="1"/>
</dbReference>
<evidence type="ECO:0000259" key="2">
    <source>
        <dbReference type="Pfam" id="PF01266"/>
    </source>
</evidence>
<organism evidence="3 4">
    <name type="scientific">Streptomyces endocoffeicus</name>
    <dbReference type="NCBI Taxonomy" id="2898945"/>
    <lineage>
        <taxon>Bacteria</taxon>
        <taxon>Bacillati</taxon>
        <taxon>Actinomycetota</taxon>
        <taxon>Actinomycetes</taxon>
        <taxon>Kitasatosporales</taxon>
        <taxon>Streptomycetaceae</taxon>
        <taxon>Streptomyces</taxon>
    </lineage>
</organism>
<dbReference type="Proteomes" id="UP000621510">
    <property type="component" value="Unassembled WGS sequence"/>
</dbReference>
<dbReference type="RefSeq" id="WP_201848139.1">
    <property type="nucleotide sequence ID" value="NZ_JAERRG010000001.1"/>
</dbReference>
<dbReference type="InterPro" id="IPR036188">
    <property type="entry name" value="FAD/NAD-bd_sf"/>
</dbReference>
<evidence type="ECO:0000313" key="4">
    <source>
        <dbReference type="Proteomes" id="UP000621510"/>
    </source>
</evidence>
<dbReference type="Pfam" id="PF01266">
    <property type="entry name" value="DAO"/>
    <property type="match status" value="1"/>
</dbReference>
<reference evidence="3 4" key="1">
    <citation type="submission" date="2021-01" db="EMBL/GenBank/DDBJ databases">
        <title>WGS of actinomycetes isolated from Thailand.</title>
        <authorList>
            <person name="Thawai C."/>
        </authorList>
    </citation>
    <scope>NUCLEOTIDE SEQUENCE [LARGE SCALE GENOMIC DNA]</scope>
    <source>
        <strain evidence="3 4">CA3R110</strain>
    </source>
</reference>
<protein>
    <submittedName>
        <fullName evidence="3">FAD-dependent oxidoreductase</fullName>
    </submittedName>
</protein>
<dbReference type="InterPro" id="IPR006076">
    <property type="entry name" value="FAD-dep_OxRdtase"/>
</dbReference>
<feature type="domain" description="FAD dependent oxidoreductase" evidence="2">
    <location>
        <begin position="11"/>
        <end position="396"/>
    </location>
</feature>
<dbReference type="SUPFAM" id="SSF51905">
    <property type="entry name" value="FAD/NAD(P)-binding domain"/>
    <property type="match status" value="1"/>
</dbReference>
<dbReference type="EMBL" id="JAERRG010000001">
    <property type="protein sequence ID" value="MBL1111955.1"/>
    <property type="molecule type" value="Genomic_DNA"/>
</dbReference>
<evidence type="ECO:0000256" key="1">
    <source>
        <dbReference type="ARBA" id="ARBA00023002"/>
    </source>
</evidence>
<gene>
    <name evidence="3" type="ORF">JK364_05965</name>
</gene>
<sequence length="443" mass="46760">MTFPDTPPSTVTIVGGGVVGLACAHYLSGAGLRVTVLERDRLGSGASRGNAGEVCPDLVEPLAAPGVIGTALRGLHRQDSALAIHPPGGAELLRFLVRFGLRATSRHHARGAAALGALASGTFGLFEELEAAGVDGEAHKDGFLFAFPSREYAAEALAAFRRLDAPIAPGGVLEGARLAAAEPSLTEGARAGFVVERQWSLDPSLFVDRLAERLRRQGVELVEGARVSAVTDRGGRTEVRTSAGTYTGDAVVIAAGVWSRELVRGLGLDIDLVAGKGYSFSVAAEPPPSRLVHLGAAKVVLTPMGKRVRVAGTMEFERDADRFRGRRIEAIVAAARPYLRHADWDDRQEEWVGPRPMTPDGLPLIGPVPGHPRVLLATGHNMLGLMLAPATGRMVAGMLTGAADPALSSAFDPVRNVRRYPWRVHGASSGRRSSSDRTQDRTG</sequence>
<dbReference type="PANTHER" id="PTHR13847:SF289">
    <property type="entry name" value="GLYCINE OXIDASE"/>
    <property type="match status" value="1"/>
</dbReference>
<accession>A0ABS1PIW8</accession>
<dbReference type="SUPFAM" id="SSF54373">
    <property type="entry name" value="FAD-linked reductases, C-terminal domain"/>
    <property type="match status" value="1"/>
</dbReference>
<dbReference type="Gene3D" id="3.50.50.60">
    <property type="entry name" value="FAD/NAD(P)-binding domain"/>
    <property type="match status" value="2"/>
</dbReference>
<dbReference type="PANTHER" id="PTHR13847">
    <property type="entry name" value="SARCOSINE DEHYDROGENASE-RELATED"/>
    <property type="match status" value="1"/>
</dbReference>
<comment type="caution">
    <text evidence="3">The sequence shown here is derived from an EMBL/GenBank/DDBJ whole genome shotgun (WGS) entry which is preliminary data.</text>
</comment>